<keyword evidence="3" id="KW-1185">Reference proteome</keyword>
<dbReference type="Proteomes" id="UP001501470">
    <property type="component" value="Unassembled WGS sequence"/>
</dbReference>
<evidence type="ECO:0000313" key="2">
    <source>
        <dbReference type="EMBL" id="GAA1504926.1"/>
    </source>
</evidence>
<proteinExistence type="predicted"/>
<accession>A0ABN1ZUT3</accession>
<dbReference type="Pfam" id="PF04149">
    <property type="entry name" value="DUF397"/>
    <property type="match status" value="1"/>
</dbReference>
<reference evidence="2 3" key="1">
    <citation type="journal article" date="2019" name="Int. J. Syst. Evol. Microbiol.">
        <title>The Global Catalogue of Microorganisms (GCM) 10K type strain sequencing project: providing services to taxonomists for standard genome sequencing and annotation.</title>
        <authorList>
            <consortium name="The Broad Institute Genomics Platform"/>
            <consortium name="The Broad Institute Genome Sequencing Center for Infectious Disease"/>
            <person name="Wu L."/>
            <person name="Ma J."/>
        </authorList>
    </citation>
    <scope>NUCLEOTIDE SEQUENCE [LARGE SCALE GENOMIC DNA]</scope>
    <source>
        <strain evidence="2 3">JCM 15933</strain>
    </source>
</reference>
<evidence type="ECO:0000313" key="3">
    <source>
        <dbReference type="Proteomes" id="UP001501470"/>
    </source>
</evidence>
<feature type="domain" description="DUF397" evidence="1">
    <location>
        <begin position="8"/>
        <end position="59"/>
    </location>
</feature>
<evidence type="ECO:0000259" key="1">
    <source>
        <dbReference type="Pfam" id="PF04149"/>
    </source>
</evidence>
<dbReference type="RefSeq" id="WP_344501307.1">
    <property type="nucleotide sequence ID" value="NZ_BAAAQD010000002.1"/>
</dbReference>
<dbReference type="EMBL" id="BAAAQD010000002">
    <property type="protein sequence ID" value="GAA1504926.1"/>
    <property type="molecule type" value="Genomic_DNA"/>
</dbReference>
<comment type="caution">
    <text evidence="2">The sequence shown here is derived from an EMBL/GenBank/DDBJ whole genome shotgun (WGS) entry which is preliminary data.</text>
</comment>
<name>A0ABN1ZUT3_9ACTN</name>
<sequence>MQPTVAPLVWRRSQACASSACVEVAEHSSSFFVRDSKNAAGSVLTFDRAEWGAFITGIKTGALTTSV</sequence>
<gene>
    <name evidence="2" type="ORF">GCM10009827_017860</name>
</gene>
<organism evidence="2 3">
    <name type="scientific">Dactylosporangium maewongense</name>
    <dbReference type="NCBI Taxonomy" id="634393"/>
    <lineage>
        <taxon>Bacteria</taxon>
        <taxon>Bacillati</taxon>
        <taxon>Actinomycetota</taxon>
        <taxon>Actinomycetes</taxon>
        <taxon>Micromonosporales</taxon>
        <taxon>Micromonosporaceae</taxon>
        <taxon>Dactylosporangium</taxon>
    </lineage>
</organism>
<protein>
    <recommendedName>
        <fullName evidence="1">DUF397 domain-containing protein</fullName>
    </recommendedName>
</protein>
<dbReference type="InterPro" id="IPR007278">
    <property type="entry name" value="DUF397"/>
</dbReference>